<evidence type="ECO:0000256" key="1">
    <source>
        <dbReference type="ARBA" id="ARBA00004288"/>
    </source>
</evidence>
<evidence type="ECO:0000313" key="6">
    <source>
        <dbReference type="Proteomes" id="UP000284219"/>
    </source>
</evidence>
<evidence type="ECO:0000256" key="3">
    <source>
        <dbReference type="ARBA" id="ARBA00022969"/>
    </source>
</evidence>
<dbReference type="HAMAP" id="MF_00667">
    <property type="entry name" value="SspH"/>
    <property type="match status" value="1"/>
</dbReference>
<name>A0A419SRF1_9BACL</name>
<dbReference type="EMBL" id="MCHY01000001">
    <property type="protein sequence ID" value="RKD27126.1"/>
    <property type="molecule type" value="Genomic_DNA"/>
</dbReference>
<organism evidence="5 6">
    <name type="scientific">Ammoniphilus oxalaticus</name>
    <dbReference type="NCBI Taxonomy" id="66863"/>
    <lineage>
        <taxon>Bacteria</taxon>
        <taxon>Bacillati</taxon>
        <taxon>Bacillota</taxon>
        <taxon>Bacilli</taxon>
        <taxon>Bacillales</taxon>
        <taxon>Paenibacillaceae</taxon>
        <taxon>Aneurinibacillus group</taxon>
        <taxon>Ammoniphilus</taxon>
    </lineage>
</organism>
<evidence type="ECO:0000313" key="5">
    <source>
        <dbReference type="EMBL" id="RKD27126.1"/>
    </source>
</evidence>
<keyword evidence="6" id="KW-1185">Reference proteome</keyword>
<protein>
    <submittedName>
        <fullName evidence="5">Small, acid-soluble spore protein, H family</fullName>
    </submittedName>
</protein>
<dbReference type="NCBIfam" id="TIGR02861">
    <property type="entry name" value="SASP_H"/>
    <property type="match status" value="1"/>
</dbReference>
<proteinExistence type="inferred from homology"/>
<comment type="caution">
    <text evidence="5">The sequence shown here is derived from an EMBL/GenBank/DDBJ whole genome shotgun (WGS) entry which is preliminary data.</text>
</comment>
<dbReference type="InterPro" id="IPR012610">
    <property type="entry name" value="SASP_SspH"/>
</dbReference>
<dbReference type="GO" id="GO:0042601">
    <property type="term" value="C:endospore-forming forespore"/>
    <property type="evidence" value="ECO:0007669"/>
    <property type="project" value="InterPro"/>
</dbReference>
<reference evidence="5 6" key="1">
    <citation type="submission" date="2016-08" db="EMBL/GenBank/DDBJ databases">
        <title>Novel Firmicute Genomes.</title>
        <authorList>
            <person name="Poppleton D.I."/>
            <person name="Gribaldo S."/>
        </authorList>
    </citation>
    <scope>NUCLEOTIDE SEQUENCE [LARGE SCALE GENOMIC DNA]</scope>
    <source>
        <strain evidence="5 6">RAOx-1</strain>
    </source>
</reference>
<dbReference type="Pfam" id="PF08141">
    <property type="entry name" value="SspH"/>
    <property type="match status" value="1"/>
</dbReference>
<evidence type="ECO:0000256" key="4">
    <source>
        <dbReference type="SAM" id="MobiDB-lite"/>
    </source>
</evidence>
<comment type="subcellular location">
    <subcellularLocation>
        <location evidence="1">Spore core</location>
    </subcellularLocation>
</comment>
<dbReference type="AlphaFoldDB" id="A0A419SRF1"/>
<dbReference type="GO" id="GO:0030436">
    <property type="term" value="P:asexual sporulation"/>
    <property type="evidence" value="ECO:0007669"/>
    <property type="project" value="InterPro"/>
</dbReference>
<comment type="similarity">
    <text evidence="2">Belongs to the SspH family.</text>
</comment>
<accession>A0A419SRF1</accession>
<feature type="region of interest" description="Disordered" evidence="4">
    <location>
        <begin position="37"/>
        <end position="60"/>
    </location>
</feature>
<gene>
    <name evidence="5" type="ORF">BEP19_00210</name>
</gene>
<keyword evidence="3" id="KW-0749">Sporulation</keyword>
<evidence type="ECO:0000256" key="2">
    <source>
        <dbReference type="ARBA" id="ARBA00006573"/>
    </source>
</evidence>
<dbReference type="GO" id="GO:0030435">
    <property type="term" value="P:sporulation resulting in formation of a cellular spore"/>
    <property type="evidence" value="ECO:0007669"/>
    <property type="project" value="UniProtKB-KW"/>
</dbReference>
<dbReference type="Proteomes" id="UP000284219">
    <property type="component" value="Unassembled WGS sequence"/>
</dbReference>
<feature type="compositionally biased region" description="Basic and acidic residues" evidence="4">
    <location>
        <begin position="41"/>
        <end position="60"/>
    </location>
</feature>
<sequence length="60" mass="6793">MNVNRAQEILDSSNKIDVQHNGTAVWIEDVDAQSQTARVYPEGRPEDKQTVAINELKEIQ</sequence>
<dbReference type="OrthoDB" id="1683648at2"/>